<organism evidence="13 14">
    <name type="scientific">Luteolibacter rhizosphaerae</name>
    <dbReference type="NCBI Taxonomy" id="2989719"/>
    <lineage>
        <taxon>Bacteria</taxon>
        <taxon>Pseudomonadati</taxon>
        <taxon>Verrucomicrobiota</taxon>
        <taxon>Verrucomicrobiia</taxon>
        <taxon>Verrucomicrobiales</taxon>
        <taxon>Verrucomicrobiaceae</taxon>
        <taxon>Luteolibacter</taxon>
    </lineage>
</organism>
<dbReference type="SUPFAM" id="SSF55874">
    <property type="entry name" value="ATPase domain of HSP90 chaperone/DNA topoisomerase II/histidine kinase"/>
    <property type="match status" value="1"/>
</dbReference>
<dbReference type="PANTHER" id="PTHR45436:SF5">
    <property type="entry name" value="SENSOR HISTIDINE KINASE TRCS"/>
    <property type="match status" value="1"/>
</dbReference>
<keyword evidence="8 10" id="KW-1133">Transmembrane helix</keyword>
<dbReference type="Gene3D" id="1.10.287.130">
    <property type="match status" value="1"/>
</dbReference>
<dbReference type="InterPro" id="IPR003661">
    <property type="entry name" value="HisK_dim/P_dom"/>
</dbReference>
<proteinExistence type="predicted"/>
<keyword evidence="13" id="KW-0547">Nucleotide-binding</keyword>
<feature type="transmembrane region" description="Helical" evidence="10">
    <location>
        <begin position="12"/>
        <end position="33"/>
    </location>
</feature>
<keyword evidence="7" id="KW-0418">Kinase</keyword>
<dbReference type="PROSITE" id="PS50885">
    <property type="entry name" value="HAMP"/>
    <property type="match status" value="1"/>
</dbReference>
<evidence type="ECO:0000313" key="14">
    <source>
        <dbReference type="Proteomes" id="UP001165653"/>
    </source>
</evidence>
<keyword evidence="10" id="KW-0472">Membrane</keyword>
<accession>A0ABT3G6G9</accession>
<evidence type="ECO:0000259" key="11">
    <source>
        <dbReference type="PROSITE" id="PS50109"/>
    </source>
</evidence>
<dbReference type="Pfam" id="PF02518">
    <property type="entry name" value="HATPase_c"/>
    <property type="match status" value="1"/>
</dbReference>
<dbReference type="InterPro" id="IPR050428">
    <property type="entry name" value="TCS_sensor_his_kinase"/>
</dbReference>
<dbReference type="InterPro" id="IPR003660">
    <property type="entry name" value="HAMP_dom"/>
</dbReference>
<name>A0ABT3G6G9_9BACT</name>
<evidence type="ECO:0000256" key="8">
    <source>
        <dbReference type="ARBA" id="ARBA00022989"/>
    </source>
</evidence>
<evidence type="ECO:0000256" key="2">
    <source>
        <dbReference type="ARBA" id="ARBA00004370"/>
    </source>
</evidence>
<keyword evidence="13" id="KW-0067">ATP-binding</keyword>
<comment type="catalytic activity">
    <reaction evidence="1">
        <text>ATP + protein L-histidine = ADP + protein N-phospho-L-histidine.</text>
        <dbReference type="EC" id="2.7.13.3"/>
    </reaction>
</comment>
<evidence type="ECO:0000256" key="4">
    <source>
        <dbReference type="ARBA" id="ARBA00022553"/>
    </source>
</evidence>
<evidence type="ECO:0000256" key="1">
    <source>
        <dbReference type="ARBA" id="ARBA00000085"/>
    </source>
</evidence>
<dbReference type="InterPro" id="IPR036097">
    <property type="entry name" value="HisK_dim/P_sf"/>
</dbReference>
<dbReference type="EMBL" id="JAPDDR010000008">
    <property type="protein sequence ID" value="MCW1915174.1"/>
    <property type="molecule type" value="Genomic_DNA"/>
</dbReference>
<dbReference type="EC" id="2.7.13.3" evidence="3"/>
<evidence type="ECO:0000256" key="10">
    <source>
        <dbReference type="SAM" id="Phobius"/>
    </source>
</evidence>
<reference evidence="13" key="1">
    <citation type="submission" date="2022-10" db="EMBL/GenBank/DDBJ databases">
        <title>Luteolibacter sp. GHJ8, whole genome shotgun sequencing project.</title>
        <authorList>
            <person name="Zhao G."/>
            <person name="Shen L."/>
        </authorList>
    </citation>
    <scope>NUCLEOTIDE SEQUENCE</scope>
    <source>
        <strain evidence="13">GHJ8</strain>
    </source>
</reference>
<keyword evidence="4" id="KW-0597">Phosphoprotein</keyword>
<evidence type="ECO:0000313" key="13">
    <source>
        <dbReference type="EMBL" id="MCW1915174.1"/>
    </source>
</evidence>
<keyword evidence="6 10" id="KW-0812">Transmembrane</keyword>
<dbReference type="RefSeq" id="WP_264514713.1">
    <property type="nucleotide sequence ID" value="NZ_JAPDDR010000008.1"/>
</dbReference>
<dbReference type="SMART" id="SM00388">
    <property type="entry name" value="HisKA"/>
    <property type="match status" value="1"/>
</dbReference>
<evidence type="ECO:0000256" key="3">
    <source>
        <dbReference type="ARBA" id="ARBA00012438"/>
    </source>
</evidence>
<protein>
    <recommendedName>
        <fullName evidence="3">histidine kinase</fullName>
        <ecNumber evidence="3">2.7.13.3</ecNumber>
    </recommendedName>
</protein>
<dbReference type="CDD" id="cd00082">
    <property type="entry name" value="HisKA"/>
    <property type="match status" value="1"/>
</dbReference>
<comment type="caution">
    <text evidence="13">The sequence shown here is derived from an EMBL/GenBank/DDBJ whole genome shotgun (WGS) entry which is preliminary data.</text>
</comment>
<dbReference type="Gene3D" id="3.30.565.10">
    <property type="entry name" value="Histidine kinase-like ATPase, C-terminal domain"/>
    <property type="match status" value="1"/>
</dbReference>
<keyword evidence="14" id="KW-1185">Reference proteome</keyword>
<dbReference type="Pfam" id="PF00512">
    <property type="entry name" value="HisKA"/>
    <property type="match status" value="1"/>
</dbReference>
<dbReference type="InterPro" id="IPR036890">
    <property type="entry name" value="HATPase_C_sf"/>
</dbReference>
<feature type="domain" description="HAMP" evidence="12">
    <location>
        <begin position="202"/>
        <end position="256"/>
    </location>
</feature>
<comment type="subcellular location">
    <subcellularLocation>
        <location evidence="2">Membrane</location>
    </subcellularLocation>
</comment>
<dbReference type="InterPro" id="IPR005467">
    <property type="entry name" value="His_kinase_dom"/>
</dbReference>
<feature type="domain" description="Histidine kinase" evidence="11">
    <location>
        <begin position="264"/>
        <end position="478"/>
    </location>
</feature>
<gene>
    <name evidence="13" type="ORF">OJ996_16425</name>
</gene>
<evidence type="ECO:0000259" key="12">
    <source>
        <dbReference type="PROSITE" id="PS50885"/>
    </source>
</evidence>
<evidence type="ECO:0000256" key="7">
    <source>
        <dbReference type="ARBA" id="ARBA00022777"/>
    </source>
</evidence>
<keyword evidence="9" id="KW-0902">Two-component regulatory system</keyword>
<dbReference type="PROSITE" id="PS50109">
    <property type="entry name" value="HIS_KIN"/>
    <property type="match status" value="1"/>
</dbReference>
<dbReference type="Pfam" id="PF00672">
    <property type="entry name" value="HAMP"/>
    <property type="match status" value="1"/>
</dbReference>
<sequence length="485" mass="53352">MSAPSIRRSLLIRCGLGISLLLCLLSASIYLLVEKSLYGELDDSIQQTAAILSNQVELENDSITYEWQEGLGTNQSLVEGALFQFWNDGNGSTTRSPALKWRDLPKFSGVDGAPLLRNIVLSDGHHARAVGLRVYPFLLEDEAEAMRKRGTLVDPKSLPQTLVVARDVEPSHRALERLRWILIGGSILTLGLGYLLIERAIKASLKPIHQLSDQVQDRAEHQLDQTLAIPEDLPAELTGLASNFNLLLSRVAIIRQREKDFIRHAAHELRTPIAGLRATTDLALSQKRDADAYAAHLAACQKSAMELGELVKRLSALARIGQPASPAVLEAFDTTPLLRECWQPFATRAETLGIPTTEPTSQPLPVMADPALLRIILNNLFDNAVSYTSDRGRIMIRSLRENGTVMISVTNSVDDPPDDLDRLFEPLFRRESSRHDATSHLGIGLTLSLEAARAMGTTIRATQLDGEICFTLTLQEGPGRNRSSS</sequence>
<dbReference type="Proteomes" id="UP001165653">
    <property type="component" value="Unassembled WGS sequence"/>
</dbReference>
<dbReference type="GO" id="GO:0005524">
    <property type="term" value="F:ATP binding"/>
    <property type="evidence" value="ECO:0007669"/>
    <property type="project" value="UniProtKB-KW"/>
</dbReference>
<keyword evidence="5" id="KW-0808">Transferase</keyword>
<evidence type="ECO:0000256" key="5">
    <source>
        <dbReference type="ARBA" id="ARBA00022679"/>
    </source>
</evidence>
<dbReference type="InterPro" id="IPR003594">
    <property type="entry name" value="HATPase_dom"/>
</dbReference>
<evidence type="ECO:0000256" key="6">
    <source>
        <dbReference type="ARBA" id="ARBA00022692"/>
    </source>
</evidence>
<evidence type="ECO:0000256" key="9">
    <source>
        <dbReference type="ARBA" id="ARBA00023012"/>
    </source>
</evidence>
<dbReference type="SMART" id="SM00387">
    <property type="entry name" value="HATPase_c"/>
    <property type="match status" value="1"/>
</dbReference>
<dbReference type="SUPFAM" id="SSF47384">
    <property type="entry name" value="Homodimeric domain of signal transducing histidine kinase"/>
    <property type="match status" value="1"/>
</dbReference>
<dbReference type="PANTHER" id="PTHR45436">
    <property type="entry name" value="SENSOR HISTIDINE KINASE YKOH"/>
    <property type="match status" value="1"/>
</dbReference>